<accession>A0ABQ9I490</accession>
<evidence type="ECO:0000256" key="2">
    <source>
        <dbReference type="SAM" id="Phobius"/>
    </source>
</evidence>
<reference evidence="3 4" key="1">
    <citation type="submission" date="2023-02" db="EMBL/GenBank/DDBJ databases">
        <title>LHISI_Scaffold_Assembly.</title>
        <authorList>
            <person name="Stuart O.P."/>
            <person name="Cleave R."/>
            <person name="Magrath M.J.L."/>
            <person name="Mikheyev A.S."/>
        </authorList>
    </citation>
    <scope>NUCLEOTIDE SEQUENCE [LARGE SCALE GENOMIC DNA]</scope>
    <source>
        <strain evidence="3">Daus_M_001</strain>
        <tissue evidence="3">Leg muscle</tissue>
    </source>
</reference>
<feature type="compositionally biased region" description="Basic and acidic residues" evidence="1">
    <location>
        <begin position="132"/>
        <end position="142"/>
    </location>
</feature>
<dbReference type="EMBL" id="JARBHB010000002">
    <property type="protein sequence ID" value="KAJ8891468.1"/>
    <property type="molecule type" value="Genomic_DNA"/>
</dbReference>
<evidence type="ECO:0000256" key="1">
    <source>
        <dbReference type="SAM" id="MobiDB-lite"/>
    </source>
</evidence>
<comment type="caution">
    <text evidence="3">The sequence shown here is derived from an EMBL/GenBank/DDBJ whole genome shotgun (WGS) entry which is preliminary data.</text>
</comment>
<keyword evidence="2" id="KW-1133">Transmembrane helix</keyword>
<gene>
    <name evidence="3" type="ORF">PR048_003996</name>
</gene>
<dbReference type="Proteomes" id="UP001159363">
    <property type="component" value="Chromosome 2"/>
</dbReference>
<feature type="compositionally biased region" description="Basic and acidic residues" evidence="1">
    <location>
        <begin position="184"/>
        <end position="196"/>
    </location>
</feature>
<keyword evidence="2" id="KW-0812">Transmembrane</keyword>
<feature type="region of interest" description="Disordered" evidence="1">
    <location>
        <begin position="182"/>
        <end position="209"/>
    </location>
</feature>
<keyword evidence="4" id="KW-1185">Reference proteome</keyword>
<evidence type="ECO:0000313" key="4">
    <source>
        <dbReference type="Proteomes" id="UP001159363"/>
    </source>
</evidence>
<name>A0ABQ9I490_9NEOP</name>
<sequence length="397" mass="43780">MPPSTPNNVLIMSLAIHVFDPLPALPARPRPVCSDVHTTDVRSLVVNRSVGRRTNKTCFAVAVGHLAQSAERGIPYPSCGCQLRSGQSRQEIFVDIHPDKLSCGKHNFARRRNEKAGGTGYPRGNPPTNGIVRHDSNLRKSGSDPAGDSTRFALVRGERANRPAPWPHHKINVRVSKLPRVCRQRAERETRRESRPQNRRASRGAAALPHPPRLESFFATSRGEIGATVAERLARSPPTKAIRVQCPAGSPDIRKWELCRTIRRMFQLPPPERSVRILGELSGSASCARGVIHCRLNTLIREPQAVGRRVIGGKTAQHARQYNALRVEAMRTLMCMARSPLALPRFNLPATLIMCIACQFSIAVLKASSRRLKPRVNGTLVELVCCILLTLLPGVTS</sequence>
<protein>
    <submittedName>
        <fullName evidence="3">Uncharacterized protein</fullName>
    </submittedName>
</protein>
<feature type="transmembrane region" description="Helical" evidence="2">
    <location>
        <begin position="346"/>
        <end position="365"/>
    </location>
</feature>
<organism evidence="3 4">
    <name type="scientific">Dryococelus australis</name>
    <dbReference type="NCBI Taxonomy" id="614101"/>
    <lineage>
        <taxon>Eukaryota</taxon>
        <taxon>Metazoa</taxon>
        <taxon>Ecdysozoa</taxon>
        <taxon>Arthropoda</taxon>
        <taxon>Hexapoda</taxon>
        <taxon>Insecta</taxon>
        <taxon>Pterygota</taxon>
        <taxon>Neoptera</taxon>
        <taxon>Polyneoptera</taxon>
        <taxon>Phasmatodea</taxon>
        <taxon>Verophasmatodea</taxon>
        <taxon>Anareolatae</taxon>
        <taxon>Phasmatidae</taxon>
        <taxon>Eurycanthinae</taxon>
        <taxon>Dryococelus</taxon>
    </lineage>
</organism>
<feature type="region of interest" description="Disordered" evidence="1">
    <location>
        <begin position="113"/>
        <end position="149"/>
    </location>
</feature>
<proteinExistence type="predicted"/>
<keyword evidence="2" id="KW-0472">Membrane</keyword>
<evidence type="ECO:0000313" key="3">
    <source>
        <dbReference type="EMBL" id="KAJ8891468.1"/>
    </source>
</evidence>
<feature type="transmembrane region" description="Helical" evidence="2">
    <location>
        <begin position="377"/>
        <end position="395"/>
    </location>
</feature>